<accession>A0A5M3X707</accession>
<gene>
    <name evidence="11" type="ORF">Amac_104580</name>
</gene>
<evidence type="ECO:0000256" key="5">
    <source>
        <dbReference type="ARBA" id="ARBA00022741"/>
    </source>
</evidence>
<keyword evidence="7" id="KW-0067">ATP-binding</keyword>
<evidence type="ECO:0000259" key="10">
    <source>
        <dbReference type="Pfam" id="PF07730"/>
    </source>
</evidence>
<keyword evidence="8" id="KW-0902">Two-component regulatory system</keyword>
<dbReference type="InterPro" id="IPR050482">
    <property type="entry name" value="Sensor_HK_TwoCompSys"/>
</dbReference>
<dbReference type="Pfam" id="PF07730">
    <property type="entry name" value="HisKA_3"/>
    <property type="match status" value="1"/>
</dbReference>
<dbReference type="Gene3D" id="1.20.5.1930">
    <property type="match status" value="1"/>
</dbReference>
<protein>
    <recommendedName>
        <fullName evidence="2">histidine kinase</fullName>
        <ecNumber evidence="2">2.7.13.3</ecNumber>
    </recommendedName>
</protein>
<sequence>MVWFANTVMPLLIPVTFLGRLDEVRASRARIVEAGVAERRRVERDLHDGAQQRLLALAATLGRVRSATGDPAVHRLVDEARAGLRDALAELRDLARGIHPAVLEQIGRADRWVARPSRAISPRCSASSGSSPPPTATGGCSRCSPGSARSDQRLVLLQRISSAGS</sequence>
<feature type="compositionally biased region" description="Low complexity" evidence="9">
    <location>
        <begin position="121"/>
        <end position="141"/>
    </location>
</feature>
<evidence type="ECO:0000313" key="12">
    <source>
        <dbReference type="Proteomes" id="UP000331127"/>
    </source>
</evidence>
<evidence type="ECO:0000256" key="7">
    <source>
        <dbReference type="ARBA" id="ARBA00022840"/>
    </source>
</evidence>
<evidence type="ECO:0000256" key="6">
    <source>
        <dbReference type="ARBA" id="ARBA00022777"/>
    </source>
</evidence>
<dbReference type="EMBL" id="BLAE01000119">
    <property type="protein sequence ID" value="GES16860.1"/>
    <property type="molecule type" value="Genomic_DNA"/>
</dbReference>
<proteinExistence type="predicted"/>
<keyword evidence="12" id="KW-1185">Reference proteome</keyword>
<name>A0A5M3X707_9ACTN</name>
<comment type="catalytic activity">
    <reaction evidence="1">
        <text>ATP + protein L-histidine = ADP + protein N-phospho-L-histidine.</text>
        <dbReference type="EC" id="2.7.13.3"/>
    </reaction>
</comment>
<evidence type="ECO:0000256" key="1">
    <source>
        <dbReference type="ARBA" id="ARBA00000085"/>
    </source>
</evidence>
<keyword evidence="3" id="KW-0597">Phosphoprotein</keyword>
<feature type="region of interest" description="Disordered" evidence="9">
    <location>
        <begin position="120"/>
        <end position="148"/>
    </location>
</feature>
<dbReference type="Proteomes" id="UP000331127">
    <property type="component" value="Unassembled WGS sequence"/>
</dbReference>
<dbReference type="GO" id="GO:0016020">
    <property type="term" value="C:membrane"/>
    <property type="evidence" value="ECO:0007669"/>
    <property type="project" value="InterPro"/>
</dbReference>
<dbReference type="PANTHER" id="PTHR24421">
    <property type="entry name" value="NITRATE/NITRITE SENSOR PROTEIN NARX-RELATED"/>
    <property type="match status" value="1"/>
</dbReference>
<feature type="domain" description="Signal transduction histidine kinase subgroup 3 dimerisation and phosphoacceptor" evidence="10">
    <location>
        <begin position="38"/>
        <end position="103"/>
    </location>
</feature>
<evidence type="ECO:0000256" key="4">
    <source>
        <dbReference type="ARBA" id="ARBA00022679"/>
    </source>
</evidence>
<dbReference type="PANTHER" id="PTHR24421:SF10">
    <property type="entry name" value="NITRATE_NITRITE SENSOR PROTEIN NARQ"/>
    <property type="match status" value="1"/>
</dbReference>
<evidence type="ECO:0000256" key="2">
    <source>
        <dbReference type="ARBA" id="ARBA00012438"/>
    </source>
</evidence>
<keyword evidence="6" id="KW-0418">Kinase</keyword>
<dbReference type="GO" id="GO:0046983">
    <property type="term" value="F:protein dimerization activity"/>
    <property type="evidence" value="ECO:0007669"/>
    <property type="project" value="InterPro"/>
</dbReference>
<organism evidence="11 12">
    <name type="scientific">Acrocarpospora macrocephala</name>
    <dbReference type="NCBI Taxonomy" id="150177"/>
    <lineage>
        <taxon>Bacteria</taxon>
        <taxon>Bacillati</taxon>
        <taxon>Actinomycetota</taxon>
        <taxon>Actinomycetes</taxon>
        <taxon>Streptosporangiales</taxon>
        <taxon>Streptosporangiaceae</taxon>
        <taxon>Acrocarpospora</taxon>
    </lineage>
</organism>
<dbReference type="GO" id="GO:0000155">
    <property type="term" value="F:phosphorelay sensor kinase activity"/>
    <property type="evidence" value="ECO:0007669"/>
    <property type="project" value="InterPro"/>
</dbReference>
<evidence type="ECO:0000256" key="3">
    <source>
        <dbReference type="ARBA" id="ARBA00022553"/>
    </source>
</evidence>
<dbReference type="RefSeq" id="WP_246269248.1">
    <property type="nucleotide sequence ID" value="NZ_BAAAHL010000054.1"/>
</dbReference>
<dbReference type="EC" id="2.7.13.3" evidence="2"/>
<evidence type="ECO:0000256" key="8">
    <source>
        <dbReference type="ARBA" id="ARBA00023012"/>
    </source>
</evidence>
<dbReference type="InterPro" id="IPR011712">
    <property type="entry name" value="Sig_transdc_His_kin_sub3_dim/P"/>
</dbReference>
<evidence type="ECO:0000313" key="11">
    <source>
        <dbReference type="EMBL" id="GES16860.1"/>
    </source>
</evidence>
<dbReference type="AlphaFoldDB" id="A0A5M3X707"/>
<evidence type="ECO:0000256" key="9">
    <source>
        <dbReference type="SAM" id="MobiDB-lite"/>
    </source>
</evidence>
<keyword evidence="5" id="KW-0547">Nucleotide-binding</keyword>
<reference evidence="11 12" key="1">
    <citation type="submission" date="2019-10" db="EMBL/GenBank/DDBJ databases">
        <title>Whole genome shotgun sequence of Acrocarpospora macrocephala NBRC 16266.</title>
        <authorList>
            <person name="Ichikawa N."/>
            <person name="Kimura A."/>
            <person name="Kitahashi Y."/>
            <person name="Komaki H."/>
            <person name="Oguchi A."/>
        </authorList>
    </citation>
    <scope>NUCLEOTIDE SEQUENCE [LARGE SCALE GENOMIC DNA]</scope>
    <source>
        <strain evidence="11 12">NBRC 16266</strain>
    </source>
</reference>
<keyword evidence="4" id="KW-0808">Transferase</keyword>
<comment type="caution">
    <text evidence="11">The sequence shown here is derived from an EMBL/GenBank/DDBJ whole genome shotgun (WGS) entry which is preliminary data.</text>
</comment>
<dbReference type="GO" id="GO:0005524">
    <property type="term" value="F:ATP binding"/>
    <property type="evidence" value="ECO:0007669"/>
    <property type="project" value="UniProtKB-KW"/>
</dbReference>